<dbReference type="InterPro" id="IPR003808">
    <property type="entry name" value="Fe-S_metab-assoc_dom"/>
</dbReference>
<feature type="domain" description="Fe-S metabolism associated" evidence="8">
    <location>
        <begin position="433"/>
        <end position="549"/>
    </location>
</feature>
<keyword evidence="9" id="KW-0032">Aminotransferase</keyword>
<dbReference type="EMBL" id="JBHUJD010000008">
    <property type="protein sequence ID" value="MFD2310429.1"/>
    <property type="molecule type" value="Genomic_DNA"/>
</dbReference>
<keyword evidence="4" id="KW-0808">Transferase</keyword>
<evidence type="ECO:0000256" key="3">
    <source>
        <dbReference type="ARBA" id="ARBA00012239"/>
    </source>
</evidence>
<evidence type="ECO:0000256" key="6">
    <source>
        <dbReference type="ARBA" id="ARBA00050776"/>
    </source>
</evidence>
<name>A0ABW5EBI0_9GAMM</name>
<dbReference type="InterPro" id="IPR010970">
    <property type="entry name" value="Cys_dSase_SufS"/>
</dbReference>
<dbReference type="SUPFAM" id="SSF53383">
    <property type="entry name" value="PLP-dependent transferases"/>
    <property type="match status" value="1"/>
</dbReference>
<dbReference type="GO" id="GO:0008483">
    <property type="term" value="F:transaminase activity"/>
    <property type="evidence" value="ECO:0007669"/>
    <property type="project" value="UniProtKB-KW"/>
</dbReference>
<evidence type="ECO:0000313" key="9">
    <source>
        <dbReference type="EMBL" id="MFD2310429.1"/>
    </source>
</evidence>
<evidence type="ECO:0000259" key="8">
    <source>
        <dbReference type="Pfam" id="PF02657"/>
    </source>
</evidence>
<gene>
    <name evidence="9" type="ORF">ACFSKX_08370</name>
</gene>
<dbReference type="InterPro" id="IPR015422">
    <property type="entry name" value="PyrdxlP-dep_Trfase_small"/>
</dbReference>
<comment type="catalytic activity">
    <reaction evidence="6">
        <text>(sulfur carrier)-H + L-cysteine = (sulfur carrier)-SH + L-alanine</text>
        <dbReference type="Rhea" id="RHEA:43892"/>
        <dbReference type="Rhea" id="RHEA-COMP:14737"/>
        <dbReference type="Rhea" id="RHEA-COMP:14739"/>
        <dbReference type="ChEBI" id="CHEBI:29917"/>
        <dbReference type="ChEBI" id="CHEBI:35235"/>
        <dbReference type="ChEBI" id="CHEBI:57972"/>
        <dbReference type="ChEBI" id="CHEBI:64428"/>
        <dbReference type="EC" id="2.8.1.7"/>
    </reaction>
</comment>
<dbReference type="EC" id="2.8.1.7" evidence="3"/>
<comment type="similarity">
    <text evidence="2">Belongs to the class-V pyridoxal-phosphate-dependent aminotransferase family. Csd subfamily.</text>
</comment>
<keyword evidence="5" id="KW-0663">Pyridoxal phosphate</keyword>
<evidence type="ECO:0000256" key="4">
    <source>
        <dbReference type="ARBA" id="ARBA00022679"/>
    </source>
</evidence>
<dbReference type="PROSITE" id="PS00595">
    <property type="entry name" value="AA_TRANSFER_CLASS_5"/>
    <property type="match status" value="1"/>
</dbReference>
<dbReference type="PANTHER" id="PTHR43586:SF8">
    <property type="entry name" value="CYSTEINE DESULFURASE 1, CHLOROPLASTIC"/>
    <property type="match status" value="1"/>
</dbReference>
<comment type="caution">
    <text evidence="9">The sequence shown here is derived from an EMBL/GenBank/DDBJ whole genome shotgun (WGS) entry which is preliminary data.</text>
</comment>
<dbReference type="RefSeq" id="WP_265723087.1">
    <property type="nucleotide sequence ID" value="NZ_JAPIVK010000036.1"/>
</dbReference>
<dbReference type="InterPro" id="IPR000192">
    <property type="entry name" value="Aminotrans_V_dom"/>
</dbReference>
<reference evidence="10" key="1">
    <citation type="journal article" date="2019" name="Int. J. Syst. Evol. Microbiol.">
        <title>The Global Catalogue of Microorganisms (GCM) 10K type strain sequencing project: providing services to taxonomists for standard genome sequencing and annotation.</title>
        <authorList>
            <consortium name="The Broad Institute Genomics Platform"/>
            <consortium name="The Broad Institute Genome Sequencing Center for Infectious Disease"/>
            <person name="Wu L."/>
            <person name="Ma J."/>
        </authorList>
    </citation>
    <scope>NUCLEOTIDE SEQUENCE [LARGE SCALE GENOMIC DNA]</scope>
    <source>
        <strain evidence="10">KCTC 12848</strain>
    </source>
</reference>
<dbReference type="InterPro" id="IPR015424">
    <property type="entry name" value="PyrdxlP-dep_Trfase"/>
</dbReference>
<dbReference type="SUPFAM" id="SSF82649">
    <property type="entry name" value="SufE/NifU"/>
    <property type="match status" value="1"/>
</dbReference>
<dbReference type="InterPro" id="IPR015421">
    <property type="entry name" value="PyrdxlP-dep_Trfase_major"/>
</dbReference>
<feature type="domain" description="Aminotransferase class V" evidence="7">
    <location>
        <begin position="24"/>
        <end position="396"/>
    </location>
</feature>
<protein>
    <recommendedName>
        <fullName evidence="3">cysteine desulfurase</fullName>
        <ecNumber evidence="3">2.8.1.7</ecNumber>
    </recommendedName>
</protein>
<dbReference type="CDD" id="cd06453">
    <property type="entry name" value="SufS_like"/>
    <property type="match status" value="1"/>
</dbReference>
<comment type="cofactor">
    <cofactor evidence="1">
        <name>pyridoxal 5'-phosphate</name>
        <dbReference type="ChEBI" id="CHEBI:597326"/>
    </cofactor>
</comment>
<organism evidence="9 10">
    <name type="scientific">Microbulbifer halophilus</name>
    <dbReference type="NCBI Taxonomy" id="453963"/>
    <lineage>
        <taxon>Bacteria</taxon>
        <taxon>Pseudomonadati</taxon>
        <taxon>Pseudomonadota</taxon>
        <taxon>Gammaproteobacteria</taxon>
        <taxon>Cellvibrionales</taxon>
        <taxon>Microbulbiferaceae</taxon>
        <taxon>Microbulbifer</taxon>
    </lineage>
</organism>
<dbReference type="Gene3D" id="3.90.1150.10">
    <property type="entry name" value="Aspartate Aminotransferase, domain 1"/>
    <property type="match status" value="1"/>
</dbReference>
<sequence>MNFDPDAFKEFFPLFAQPENRDLIYLDNAATTQKPRAVIEAVTDFYLHSNANTHRSSHRLARRATEMVERVRRQAAVFLNAASPREVIFCRGATEALNLLAYSLCSGLRPGDEIVISTAEHHANIVPWQMMAQRHGLTLRYVPHIAGIPEFQRLHEVLNERTRIVSLTGGSNALGLRPDLEGIARQLRGCRSRGRELHWIVDGAQLAAHETVDVQSIGCDFFVCSAHKFYGPSGIGLLYGRESLLRRMPPWQGGGEMIATVDLHSSDYADLPHRFEAGTSPLAAIAGLGAALEFLADRDRAAMAAHEQSLLARLHREIAELPGVRLISEPKQNLGILAFVPENGSATDLVHWLDEKDIAVRVGHHCAQPLIRAAGETATLRASLAAYNTADDVERFIESLRDYLSASETVPEQVALSSTAGWSGDNLSALQLERLAAQRNWQDRYRELMRWGKSVSEKPAIRRSENLVRGCESDAWLVHREENGKHFFALDSDSRVVKGLGALLLSQVDGCRAEEVRARDLKELFAELGLEKHLSQSRSNGFYALLQRVLDCIACGPA</sequence>
<evidence type="ECO:0000259" key="7">
    <source>
        <dbReference type="Pfam" id="PF00266"/>
    </source>
</evidence>
<dbReference type="Gene3D" id="3.90.1010.10">
    <property type="match status" value="1"/>
</dbReference>
<proteinExistence type="inferred from homology"/>
<evidence type="ECO:0000256" key="5">
    <source>
        <dbReference type="ARBA" id="ARBA00022898"/>
    </source>
</evidence>
<dbReference type="InterPro" id="IPR020578">
    <property type="entry name" value="Aminotrans_V_PyrdxlP_BS"/>
</dbReference>
<dbReference type="Proteomes" id="UP001597425">
    <property type="component" value="Unassembled WGS sequence"/>
</dbReference>
<evidence type="ECO:0000256" key="1">
    <source>
        <dbReference type="ARBA" id="ARBA00001933"/>
    </source>
</evidence>
<evidence type="ECO:0000313" key="10">
    <source>
        <dbReference type="Proteomes" id="UP001597425"/>
    </source>
</evidence>
<accession>A0ABW5EBI0</accession>
<dbReference type="Pfam" id="PF02657">
    <property type="entry name" value="SufE"/>
    <property type="match status" value="1"/>
</dbReference>
<dbReference type="Gene3D" id="3.40.640.10">
    <property type="entry name" value="Type I PLP-dependent aspartate aminotransferase-like (Major domain)"/>
    <property type="match status" value="1"/>
</dbReference>
<evidence type="ECO:0000256" key="2">
    <source>
        <dbReference type="ARBA" id="ARBA00010447"/>
    </source>
</evidence>
<dbReference type="Pfam" id="PF00266">
    <property type="entry name" value="Aminotran_5"/>
    <property type="match status" value="1"/>
</dbReference>
<keyword evidence="10" id="KW-1185">Reference proteome</keyword>
<dbReference type="PANTHER" id="PTHR43586">
    <property type="entry name" value="CYSTEINE DESULFURASE"/>
    <property type="match status" value="1"/>
</dbReference>